<reference evidence="2" key="1">
    <citation type="submission" date="2020-02" db="EMBL/GenBank/DDBJ databases">
        <authorList>
            <person name="Meier V. D."/>
        </authorList>
    </citation>
    <scope>NUCLEOTIDE SEQUENCE</scope>
    <source>
        <strain evidence="2">AVDCRST_MAG08</strain>
    </source>
</reference>
<feature type="non-terminal residue" evidence="2">
    <location>
        <position position="1"/>
    </location>
</feature>
<dbReference type="AlphaFoldDB" id="A0A6J4J1D4"/>
<proteinExistence type="predicted"/>
<feature type="compositionally biased region" description="Basic and acidic residues" evidence="1">
    <location>
        <begin position="10"/>
        <end position="21"/>
    </location>
</feature>
<dbReference type="EMBL" id="CADCTG010000210">
    <property type="protein sequence ID" value="CAA9264284.1"/>
    <property type="molecule type" value="Genomic_DNA"/>
</dbReference>
<evidence type="ECO:0000256" key="1">
    <source>
        <dbReference type="SAM" id="MobiDB-lite"/>
    </source>
</evidence>
<evidence type="ECO:0000313" key="2">
    <source>
        <dbReference type="EMBL" id="CAA9264284.1"/>
    </source>
</evidence>
<organism evidence="2">
    <name type="scientific">uncultured Acetobacteraceae bacterium</name>
    <dbReference type="NCBI Taxonomy" id="169975"/>
    <lineage>
        <taxon>Bacteria</taxon>
        <taxon>Pseudomonadati</taxon>
        <taxon>Pseudomonadota</taxon>
        <taxon>Alphaproteobacteria</taxon>
        <taxon>Acetobacterales</taxon>
        <taxon>Acetobacteraceae</taxon>
        <taxon>environmental samples</taxon>
    </lineage>
</organism>
<name>A0A6J4J1D4_9PROT</name>
<protein>
    <submittedName>
        <fullName evidence="2">Uncharacterized protein</fullName>
    </submittedName>
</protein>
<feature type="compositionally biased region" description="Basic residues" evidence="1">
    <location>
        <begin position="119"/>
        <end position="130"/>
    </location>
</feature>
<feature type="compositionally biased region" description="Low complexity" evidence="1">
    <location>
        <begin position="24"/>
        <end position="36"/>
    </location>
</feature>
<accession>A0A6J4J1D4</accession>
<gene>
    <name evidence="2" type="ORF">AVDCRST_MAG08-2846</name>
</gene>
<feature type="compositionally biased region" description="Low complexity" evidence="1">
    <location>
        <begin position="61"/>
        <end position="73"/>
    </location>
</feature>
<feature type="non-terminal residue" evidence="2">
    <location>
        <position position="230"/>
    </location>
</feature>
<feature type="region of interest" description="Disordered" evidence="1">
    <location>
        <begin position="1"/>
        <end position="132"/>
    </location>
</feature>
<feature type="compositionally biased region" description="Basic residues" evidence="1">
    <location>
        <begin position="77"/>
        <end position="90"/>
    </location>
</feature>
<sequence length="230" mass="24248">GGGLGGGAGRPDRLRHGDRAHLFRPGAPDRPAAAAGWRTGLDPGQLDRAGRYDAGVQPWDAVGATGAGRAVVASGRPQRRRRRLPHRSGVHGRAVDRSAYPRRGLAQPSGRAEPIAGRRGVRGGRGRGGHVPRLPTRVAAARRAALGSVLGVERHFRHRAPAGPALLRRVLRDGDADPVARLDRQRHGFSDHDDPVRADLAGRSPACGTQPTGRAFVGVRPVQLGGAEEI</sequence>